<evidence type="ECO:0000313" key="5">
    <source>
        <dbReference type="Proteomes" id="UP000593594"/>
    </source>
</evidence>
<organism evidence="4 5">
    <name type="scientific">Kaustia mangrovi</name>
    <dbReference type="NCBI Taxonomy" id="2593653"/>
    <lineage>
        <taxon>Bacteria</taxon>
        <taxon>Pseudomonadati</taxon>
        <taxon>Pseudomonadota</taxon>
        <taxon>Alphaproteobacteria</taxon>
        <taxon>Hyphomicrobiales</taxon>
        <taxon>Parvibaculaceae</taxon>
        <taxon>Kaustia</taxon>
    </lineage>
</organism>
<feature type="domain" description="Transglycosylase SLT" evidence="3">
    <location>
        <begin position="43"/>
        <end position="348"/>
    </location>
</feature>
<dbReference type="InterPro" id="IPR043426">
    <property type="entry name" value="MltB-like"/>
</dbReference>
<dbReference type="InterPro" id="IPR036365">
    <property type="entry name" value="PGBD-like_sf"/>
</dbReference>
<dbReference type="InterPro" id="IPR002477">
    <property type="entry name" value="Peptidoglycan-bd-like"/>
</dbReference>
<dbReference type="AlphaFoldDB" id="A0A7S8C4P4"/>
<evidence type="ECO:0000256" key="1">
    <source>
        <dbReference type="SAM" id="SignalP"/>
    </source>
</evidence>
<dbReference type="EMBL" id="CP058214">
    <property type="protein sequence ID" value="QPC43267.1"/>
    <property type="molecule type" value="Genomic_DNA"/>
</dbReference>
<dbReference type="Gene3D" id="1.10.101.10">
    <property type="entry name" value="PGBD-like superfamily/PGBD"/>
    <property type="match status" value="1"/>
</dbReference>
<dbReference type="NCBIfam" id="TIGR02283">
    <property type="entry name" value="MltB_2"/>
    <property type="match status" value="1"/>
</dbReference>
<dbReference type="Pfam" id="PF01471">
    <property type="entry name" value="PG_binding_1"/>
    <property type="match status" value="1"/>
</dbReference>
<dbReference type="SUPFAM" id="SSF53955">
    <property type="entry name" value="Lysozyme-like"/>
    <property type="match status" value="1"/>
</dbReference>
<feature type="domain" description="Peptidoglycan binding-like" evidence="2">
    <location>
        <begin position="368"/>
        <end position="417"/>
    </location>
</feature>
<dbReference type="Proteomes" id="UP000593594">
    <property type="component" value="Chromosome"/>
</dbReference>
<accession>A0A7S8C4P4</accession>
<dbReference type="InterPro" id="IPR031304">
    <property type="entry name" value="SLT_2"/>
</dbReference>
<dbReference type="GO" id="GO:0009253">
    <property type="term" value="P:peptidoglycan catabolic process"/>
    <property type="evidence" value="ECO:0007669"/>
    <property type="project" value="TreeGrafter"/>
</dbReference>
<evidence type="ECO:0000259" key="2">
    <source>
        <dbReference type="Pfam" id="PF01471"/>
    </source>
</evidence>
<dbReference type="CDD" id="cd13399">
    <property type="entry name" value="Slt35-like"/>
    <property type="match status" value="1"/>
</dbReference>
<keyword evidence="5" id="KW-1185">Reference proteome</keyword>
<name>A0A7S8C4P4_9HYPH</name>
<dbReference type="InterPro" id="IPR036366">
    <property type="entry name" value="PGBDSf"/>
</dbReference>
<keyword evidence="1" id="KW-0732">Signal</keyword>
<evidence type="ECO:0000313" key="4">
    <source>
        <dbReference type="EMBL" id="QPC43267.1"/>
    </source>
</evidence>
<dbReference type="GO" id="GO:0008933">
    <property type="term" value="F:peptidoglycan lytic transglycosylase activity"/>
    <property type="evidence" value="ECO:0007669"/>
    <property type="project" value="TreeGrafter"/>
</dbReference>
<sequence>MTHRSRPSRFVAGVFARLALALALTALAAGLAGAADRAQVERQFHAWLTGTVWPDARTQGVSAETFRAAGEALTLDWSLPGLVPPGSGARVPEEQHQAEFRAPGRYFSESQFAPLERIARARMGQWSKTLAAVERRYGVPGGIVVAIWGRESAFGNAKLAYNALRVVATRAFMDTRPEVYYPELIAGLVMLERGHVRLASMASSWGGAMGQPQFLPSKFLDYAVDFDGDGRRDIWQSVPDTLASIANYLKAHGWQAGRPWGVEVTVPKGDYCVLEGPHQGRSLADWRKYGVSPAGGGAFPKAMDRGELFLLMPGGRLGPAFLVTRNFYVLKDYNESDVYALFVGHLADRMRGGGAIRGRWSTRGGFSRGDVRAMQERLVADGHDVGGVDGLIGFRTRIAVGQWQRAHGRPATCFPDADLVREIARSR</sequence>
<dbReference type="Gene3D" id="1.10.8.350">
    <property type="entry name" value="Bacterial muramidase"/>
    <property type="match status" value="1"/>
</dbReference>
<reference evidence="4 5" key="1">
    <citation type="submission" date="2020-06" db="EMBL/GenBank/DDBJ databases">
        <title>Genome sequence of 2 isolates from Red Sea Mangroves.</title>
        <authorList>
            <person name="Sefrji F."/>
            <person name="Michoud G."/>
            <person name="Merlino G."/>
            <person name="Daffonchio D."/>
        </authorList>
    </citation>
    <scope>NUCLEOTIDE SEQUENCE [LARGE SCALE GENOMIC DNA]</scope>
    <source>
        <strain evidence="4 5">R1DC25</strain>
    </source>
</reference>
<dbReference type="KEGG" id="kmn:HW532_11530"/>
<dbReference type="PANTHER" id="PTHR30163:SF8">
    <property type="entry name" value="LYTIC MUREIN TRANSGLYCOSYLASE"/>
    <property type="match status" value="1"/>
</dbReference>
<dbReference type="Gene3D" id="1.10.530.10">
    <property type="match status" value="1"/>
</dbReference>
<gene>
    <name evidence="4" type="ORF">HW532_11530</name>
</gene>
<feature type="signal peptide" evidence="1">
    <location>
        <begin position="1"/>
        <end position="28"/>
    </location>
</feature>
<feature type="chain" id="PRO_5032380789" evidence="1">
    <location>
        <begin position="29"/>
        <end position="427"/>
    </location>
</feature>
<dbReference type="InterPro" id="IPR011970">
    <property type="entry name" value="MltB_2"/>
</dbReference>
<dbReference type="InterPro" id="IPR023346">
    <property type="entry name" value="Lysozyme-like_dom_sf"/>
</dbReference>
<protein>
    <submittedName>
        <fullName evidence="4">Lytic murein transglycosylase</fullName>
    </submittedName>
</protein>
<dbReference type="Pfam" id="PF13406">
    <property type="entry name" value="SLT_2"/>
    <property type="match status" value="1"/>
</dbReference>
<evidence type="ECO:0000259" key="3">
    <source>
        <dbReference type="Pfam" id="PF13406"/>
    </source>
</evidence>
<dbReference type="PANTHER" id="PTHR30163">
    <property type="entry name" value="MEMBRANE-BOUND LYTIC MUREIN TRANSGLYCOSYLASE B"/>
    <property type="match status" value="1"/>
</dbReference>
<proteinExistence type="predicted"/>
<dbReference type="SUPFAM" id="SSF47090">
    <property type="entry name" value="PGBD-like"/>
    <property type="match status" value="1"/>
</dbReference>
<dbReference type="RefSeq" id="WP_213160629.1">
    <property type="nucleotide sequence ID" value="NZ_CP058214.1"/>
</dbReference>